<keyword evidence="2" id="KW-0052">Apoplast</keyword>
<protein>
    <recommendedName>
        <fullName evidence="9">Protein EXORDIUM-like 2</fullName>
    </recommendedName>
</protein>
<evidence type="ECO:0000256" key="5">
    <source>
        <dbReference type="ARBA" id="ARBA00023591"/>
    </source>
</evidence>
<dbReference type="EMBL" id="LR862145">
    <property type="protein sequence ID" value="CAD1826334.1"/>
    <property type="molecule type" value="Genomic_DNA"/>
</dbReference>
<evidence type="ECO:0000256" key="2">
    <source>
        <dbReference type="ARBA" id="ARBA00022523"/>
    </source>
</evidence>
<sequence length="301" mass="32029">MAMARDRPLFFFFLFLFLFLFLFYAASAATPRELFLVPPQTLTLDYHNGSLLTGNYTLHLLWYGRFPPPTAPSTLSEADLARLAARLAPHRGAIAAILTSPDVLVDGFCVGRCGLHGAARAGRRGRARFAYLWAGDSSAQCPGQCAWPFHRPIYGPQAPPLVPPNGDVGVDGVIINLATLLAGAVTNPFGDGFFQGPATAPLEAATACAGCTGRAPTRATRGSCWWTPPQGRATTPTDLAGGGICCPPCGTQERRSAPPSSDVAPAAIYSLGESNTLSFILIIVVVLTLFLLFRFFDLSVL</sequence>
<evidence type="ECO:0000256" key="6">
    <source>
        <dbReference type="SAM" id="Phobius"/>
    </source>
</evidence>
<dbReference type="Pfam" id="PF04674">
    <property type="entry name" value="Phi_1"/>
    <property type="match status" value="1"/>
</dbReference>
<reference evidence="8" key="1">
    <citation type="submission" date="2020-07" db="EMBL/GenBank/DDBJ databases">
        <authorList>
            <person name="Lin J."/>
        </authorList>
    </citation>
    <scope>NUCLEOTIDE SEQUENCE</scope>
</reference>
<gene>
    <name evidence="8" type="ORF">CB5_LOCUS9545</name>
</gene>
<organism evidence="8">
    <name type="scientific">Ananas comosus var. bracteatus</name>
    <name type="common">red pineapple</name>
    <dbReference type="NCBI Taxonomy" id="296719"/>
    <lineage>
        <taxon>Eukaryota</taxon>
        <taxon>Viridiplantae</taxon>
        <taxon>Streptophyta</taxon>
        <taxon>Embryophyta</taxon>
        <taxon>Tracheophyta</taxon>
        <taxon>Spermatophyta</taxon>
        <taxon>Magnoliopsida</taxon>
        <taxon>Liliopsida</taxon>
        <taxon>Poales</taxon>
        <taxon>Bromeliaceae</taxon>
        <taxon>Bromelioideae</taxon>
        <taxon>Ananas</taxon>
    </lineage>
</organism>
<keyword evidence="6" id="KW-0472">Membrane</keyword>
<evidence type="ECO:0000313" key="8">
    <source>
        <dbReference type="EMBL" id="CAD1826334.1"/>
    </source>
</evidence>
<evidence type="ECO:0000256" key="7">
    <source>
        <dbReference type="SAM" id="SignalP"/>
    </source>
</evidence>
<dbReference type="InterPro" id="IPR006766">
    <property type="entry name" value="EXORDIUM-like"/>
</dbReference>
<feature type="transmembrane region" description="Helical" evidence="6">
    <location>
        <begin position="277"/>
        <end position="296"/>
    </location>
</feature>
<comment type="similarity">
    <text evidence="5">Belongs to the EXORDIUM family.</text>
</comment>
<keyword evidence="3" id="KW-0964">Secreted</keyword>
<keyword evidence="6" id="KW-0812">Transmembrane</keyword>
<keyword evidence="4 7" id="KW-0732">Signal</keyword>
<dbReference type="PANTHER" id="PTHR31279">
    <property type="entry name" value="PROTEIN EXORDIUM-LIKE 5"/>
    <property type="match status" value="1"/>
</dbReference>
<accession>A0A6V7P6N9</accession>
<feature type="signal peptide" evidence="7">
    <location>
        <begin position="1"/>
        <end position="28"/>
    </location>
</feature>
<comment type="subcellular location">
    <subcellularLocation>
        <location evidence="1">Secreted</location>
        <location evidence="1">Extracellular space</location>
        <location evidence="1">Apoplast</location>
    </subcellularLocation>
</comment>
<evidence type="ECO:0000256" key="1">
    <source>
        <dbReference type="ARBA" id="ARBA00004271"/>
    </source>
</evidence>
<keyword evidence="6" id="KW-1133">Transmembrane helix</keyword>
<name>A0A6V7P6N9_ANACO</name>
<proteinExistence type="inferred from homology"/>
<evidence type="ECO:0000256" key="4">
    <source>
        <dbReference type="ARBA" id="ARBA00022729"/>
    </source>
</evidence>
<evidence type="ECO:0008006" key="9">
    <source>
        <dbReference type="Google" id="ProtNLM"/>
    </source>
</evidence>
<dbReference type="AlphaFoldDB" id="A0A6V7P6N9"/>
<dbReference type="PANTHER" id="PTHR31279:SF3">
    <property type="entry name" value="PROTEIN EXORDIUM-LIKE 2"/>
    <property type="match status" value="1"/>
</dbReference>
<feature type="chain" id="PRO_5028054675" description="Protein EXORDIUM-like 2" evidence="7">
    <location>
        <begin position="29"/>
        <end position="301"/>
    </location>
</feature>
<evidence type="ECO:0000256" key="3">
    <source>
        <dbReference type="ARBA" id="ARBA00022525"/>
    </source>
</evidence>
<dbReference type="GO" id="GO:0048046">
    <property type="term" value="C:apoplast"/>
    <property type="evidence" value="ECO:0007669"/>
    <property type="project" value="UniProtKB-SubCell"/>
</dbReference>